<evidence type="ECO:0000256" key="1">
    <source>
        <dbReference type="SAM" id="MobiDB-lite"/>
    </source>
</evidence>
<evidence type="ECO:0000313" key="3">
    <source>
        <dbReference type="Proteomes" id="UP001058974"/>
    </source>
</evidence>
<evidence type="ECO:0000313" key="2">
    <source>
        <dbReference type="EMBL" id="KAI5387775.1"/>
    </source>
</evidence>
<protein>
    <submittedName>
        <fullName evidence="2">Uncharacterized protein</fullName>
    </submittedName>
</protein>
<accession>A0A9D4VS86</accession>
<gene>
    <name evidence="2" type="ORF">KIW84_073755</name>
</gene>
<dbReference type="AlphaFoldDB" id="A0A9D4VS86"/>
<keyword evidence="3" id="KW-1185">Reference proteome</keyword>
<feature type="region of interest" description="Disordered" evidence="1">
    <location>
        <begin position="97"/>
        <end position="132"/>
    </location>
</feature>
<sequence length="221" mass="25065">MHHSISDSEPSCQSDVLDYLNEIPTFGIKVQWDEALIQDTYFTNCTKCINKKGLCDYNSSDPSNNFICFHSKETISPNNFDSLIEKLELSISIRRRSHHRLPPQPPIPAKSLLPNHRASSDAPKSPFRRTARRRNHFRLAPTVLPPSPPQNRQKQPHILTAQPLSSVANNQRTHLTGFATFNHPLRNASSHCGRQAFVCCRTNLVKATVFRLVLFLIFNVG</sequence>
<dbReference type="EMBL" id="JAMSHJ010000007">
    <property type="protein sequence ID" value="KAI5387775.1"/>
    <property type="molecule type" value="Genomic_DNA"/>
</dbReference>
<reference evidence="2 3" key="1">
    <citation type="journal article" date="2022" name="Nat. Genet.">
        <title>Improved pea reference genome and pan-genome highlight genomic features and evolutionary characteristics.</title>
        <authorList>
            <person name="Yang T."/>
            <person name="Liu R."/>
            <person name="Luo Y."/>
            <person name="Hu S."/>
            <person name="Wang D."/>
            <person name="Wang C."/>
            <person name="Pandey M.K."/>
            <person name="Ge S."/>
            <person name="Xu Q."/>
            <person name="Li N."/>
            <person name="Li G."/>
            <person name="Huang Y."/>
            <person name="Saxena R.K."/>
            <person name="Ji Y."/>
            <person name="Li M."/>
            <person name="Yan X."/>
            <person name="He Y."/>
            <person name="Liu Y."/>
            <person name="Wang X."/>
            <person name="Xiang C."/>
            <person name="Varshney R.K."/>
            <person name="Ding H."/>
            <person name="Gao S."/>
            <person name="Zong X."/>
        </authorList>
    </citation>
    <scope>NUCLEOTIDE SEQUENCE [LARGE SCALE GENOMIC DNA]</scope>
    <source>
        <strain evidence="2 3">cv. Zhongwan 6</strain>
    </source>
</reference>
<proteinExistence type="predicted"/>
<dbReference type="Proteomes" id="UP001058974">
    <property type="component" value="Chromosome 7"/>
</dbReference>
<dbReference type="Gramene" id="Psat07G0375500-T1">
    <property type="protein sequence ID" value="KAI5387775.1"/>
    <property type="gene ID" value="KIW84_073755"/>
</dbReference>
<organism evidence="2 3">
    <name type="scientific">Pisum sativum</name>
    <name type="common">Garden pea</name>
    <name type="synonym">Lathyrus oleraceus</name>
    <dbReference type="NCBI Taxonomy" id="3888"/>
    <lineage>
        <taxon>Eukaryota</taxon>
        <taxon>Viridiplantae</taxon>
        <taxon>Streptophyta</taxon>
        <taxon>Embryophyta</taxon>
        <taxon>Tracheophyta</taxon>
        <taxon>Spermatophyta</taxon>
        <taxon>Magnoliopsida</taxon>
        <taxon>eudicotyledons</taxon>
        <taxon>Gunneridae</taxon>
        <taxon>Pentapetalae</taxon>
        <taxon>rosids</taxon>
        <taxon>fabids</taxon>
        <taxon>Fabales</taxon>
        <taxon>Fabaceae</taxon>
        <taxon>Papilionoideae</taxon>
        <taxon>50 kb inversion clade</taxon>
        <taxon>NPAAA clade</taxon>
        <taxon>Hologalegina</taxon>
        <taxon>IRL clade</taxon>
        <taxon>Fabeae</taxon>
        <taxon>Lathyrus</taxon>
    </lineage>
</organism>
<name>A0A9D4VS86_PEA</name>
<comment type="caution">
    <text evidence="2">The sequence shown here is derived from an EMBL/GenBank/DDBJ whole genome shotgun (WGS) entry which is preliminary data.</text>
</comment>